<proteinExistence type="inferred from homology"/>
<dbReference type="AlphaFoldDB" id="A0AAV9A1H4"/>
<dbReference type="PROSITE" id="PS50891">
    <property type="entry name" value="LOB"/>
    <property type="match status" value="1"/>
</dbReference>
<dbReference type="PANTHER" id="PTHR31301">
    <property type="entry name" value="LOB DOMAIN-CONTAINING PROTEIN 4-RELATED"/>
    <property type="match status" value="1"/>
</dbReference>
<evidence type="ECO:0000256" key="1">
    <source>
        <dbReference type="ARBA" id="ARBA00005474"/>
    </source>
</evidence>
<keyword evidence="2" id="KW-0175">Coiled coil</keyword>
<protein>
    <submittedName>
        <fullName evidence="4">LOB domain-containing protein 4</fullName>
    </submittedName>
</protein>
<reference evidence="4" key="1">
    <citation type="journal article" date="2023" name="Nat. Commun.">
        <title>Diploid and tetraploid genomes of Acorus and the evolution of monocots.</title>
        <authorList>
            <person name="Ma L."/>
            <person name="Liu K.W."/>
            <person name="Li Z."/>
            <person name="Hsiao Y.Y."/>
            <person name="Qi Y."/>
            <person name="Fu T."/>
            <person name="Tang G.D."/>
            <person name="Zhang D."/>
            <person name="Sun W.H."/>
            <person name="Liu D.K."/>
            <person name="Li Y."/>
            <person name="Chen G.Z."/>
            <person name="Liu X.D."/>
            <person name="Liao X.Y."/>
            <person name="Jiang Y.T."/>
            <person name="Yu X."/>
            <person name="Hao Y."/>
            <person name="Huang J."/>
            <person name="Zhao X.W."/>
            <person name="Ke S."/>
            <person name="Chen Y.Y."/>
            <person name="Wu W.L."/>
            <person name="Hsu J.L."/>
            <person name="Lin Y.F."/>
            <person name="Huang M.D."/>
            <person name="Li C.Y."/>
            <person name="Huang L."/>
            <person name="Wang Z.W."/>
            <person name="Zhao X."/>
            <person name="Zhong W.Y."/>
            <person name="Peng D.H."/>
            <person name="Ahmad S."/>
            <person name="Lan S."/>
            <person name="Zhang J.S."/>
            <person name="Tsai W.C."/>
            <person name="Van de Peer Y."/>
            <person name="Liu Z.J."/>
        </authorList>
    </citation>
    <scope>NUCLEOTIDE SEQUENCE</scope>
    <source>
        <strain evidence="4">SCP</strain>
    </source>
</reference>
<gene>
    <name evidence="4" type="ORF">QJS04_geneDACA017745</name>
</gene>
<feature type="domain" description="LOB" evidence="3">
    <location>
        <begin position="14"/>
        <end position="115"/>
    </location>
</feature>
<evidence type="ECO:0000256" key="2">
    <source>
        <dbReference type="SAM" id="Coils"/>
    </source>
</evidence>
<evidence type="ECO:0000259" key="3">
    <source>
        <dbReference type="PROSITE" id="PS50891"/>
    </source>
</evidence>
<sequence>MDKQLMGPRAKIDQPCAACRMLHRKCADDCLLAPYFPANEPEKFAGVHRVFGASNVIKMLQLVEASKREDAVKSMVYEAYARLRDPIYGCAGTISYLQKHVKDLEAQLETVKARVVESQGQRDQLLRALMEVSINGYNLMHPMGYDNTFFAGQNSPLLDCNMLHGDHPLDFTMDYHHVV</sequence>
<evidence type="ECO:0000313" key="5">
    <source>
        <dbReference type="Proteomes" id="UP001179952"/>
    </source>
</evidence>
<comment type="caution">
    <text evidence="4">The sequence shown here is derived from an EMBL/GenBank/DDBJ whole genome shotgun (WGS) entry which is preliminary data.</text>
</comment>
<feature type="coiled-coil region" evidence="2">
    <location>
        <begin position="94"/>
        <end position="121"/>
    </location>
</feature>
<dbReference type="EMBL" id="JAUJYN010000030">
    <property type="protein sequence ID" value="KAK1257920.1"/>
    <property type="molecule type" value="Genomic_DNA"/>
</dbReference>
<comment type="similarity">
    <text evidence="1">Belongs to the LOB domain-containing protein family.</text>
</comment>
<dbReference type="Pfam" id="PF03195">
    <property type="entry name" value="LOB"/>
    <property type="match status" value="1"/>
</dbReference>
<evidence type="ECO:0000313" key="4">
    <source>
        <dbReference type="EMBL" id="KAK1257920.1"/>
    </source>
</evidence>
<reference evidence="4" key="2">
    <citation type="submission" date="2023-06" db="EMBL/GenBank/DDBJ databases">
        <authorList>
            <person name="Ma L."/>
            <person name="Liu K.-W."/>
            <person name="Li Z."/>
            <person name="Hsiao Y.-Y."/>
            <person name="Qi Y."/>
            <person name="Fu T."/>
            <person name="Tang G."/>
            <person name="Zhang D."/>
            <person name="Sun W.-H."/>
            <person name="Liu D.-K."/>
            <person name="Li Y."/>
            <person name="Chen G.-Z."/>
            <person name="Liu X.-D."/>
            <person name="Liao X.-Y."/>
            <person name="Jiang Y.-T."/>
            <person name="Yu X."/>
            <person name="Hao Y."/>
            <person name="Huang J."/>
            <person name="Zhao X.-W."/>
            <person name="Ke S."/>
            <person name="Chen Y.-Y."/>
            <person name="Wu W.-L."/>
            <person name="Hsu J.-L."/>
            <person name="Lin Y.-F."/>
            <person name="Huang M.-D."/>
            <person name="Li C.-Y."/>
            <person name="Huang L."/>
            <person name="Wang Z.-W."/>
            <person name="Zhao X."/>
            <person name="Zhong W.-Y."/>
            <person name="Peng D.-H."/>
            <person name="Ahmad S."/>
            <person name="Lan S."/>
            <person name="Zhang J.-S."/>
            <person name="Tsai W.-C."/>
            <person name="Van De Peer Y."/>
            <person name="Liu Z.-J."/>
        </authorList>
    </citation>
    <scope>NUCLEOTIDE SEQUENCE</scope>
    <source>
        <strain evidence="4">SCP</strain>
        <tissue evidence="4">Leaves</tissue>
    </source>
</reference>
<organism evidence="4 5">
    <name type="scientific">Acorus gramineus</name>
    <name type="common">Dwarf sweet flag</name>
    <dbReference type="NCBI Taxonomy" id="55184"/>
    <lineage>
        <taxon>Eukaryota</taxon>
        <taxon>Viridiplantae</taxon>
        <taxon>Streptophyta</taxon>
        <taxon>Embryophyta</taxon>
        <taxon>Tracheophyta</taxon>
        <taxon>Spermatophyta</taxon>
        <taxon>Magnoliopsida</taxon>
        <taxon>Liliopsida</taxon>
        <taxon>Acoraceae</taxon>
        <taxon>Acorus</taxon>
    </lineage>
</organism>
<dbReference type="Proteomes" id="UP001179952">
    <property type="component" value="Unassembled WGS sequence"/>
</dbReference>
<dbReference type="PANTHER" id="PTHR31301:SF77">
    <property type="entry name" value="LOB DOMAIN-CONTAINING PROTEIN 1-LIKE"/>
    <property type="match status" value="1"/>
</dbReference>
<keyword evidence="5" id="KW-1185">Reference proteome</keyword>
<name>A0AAV9A1H4_ACOGR</name>
<accession>A0AAV9A1H4</accession>
<dbReference type="InterPro" id="IPR004883">
    <property type="entry name" value="LOB"/>
</dbReference>